<dbReference type="NCBIfam" id="TIGR04045">
    <property type="entry name" value="MSMEG_0567_GNAT"/>
    <property type="match status" value="1"/>
</dbReference>
<reference evidence="2" key="1">
    <citation type="submission" date="2020-05" db="EMBL/GenBank/DDBJ databases">
        <authorList>
            <person name="Chiriac C."/>
            <person name="Salcher M."/>
            <person name="Ghai R."/>
            <person name="Kavagutti S V."/>
        </authorList>
    </citation>
    <scope>NUCLEOTIDE SEQUENCE</scope>
</reference>
<dbReference type="SUPFAM" id="SSF55729">
    <property type="entry name" value="Acyl-CoA N-acyltransferases (Nat)"/>
    <property type="match status" value="1"/>
</dbReference>
<dbReference type="Pfam" id="PF00583">
    <property type="entry name" value="Acetyltransf_1"/>
    <property type="match status" value="1"/>
</dbReference>
<name>A0A6J7EWN7_9ZZZZ</name>
<dbReference type="Gene3D" id="3.40.630.30">
    <property type="match status" value="1"/>
</dbReference>
<dbReference type="PROSITE" id="PS51186">
    <property type="entry name" value="GNAT"/>
    <property type="match status" value="1"/>
</dbReference>
<dbReference type="GO" id="GO:0016747">
    <property type="term" value="F:acyltransferase activity, transferring groups other than amino-acyl groups"/>
    <property type="evidence" value="ECO:0007669"/>
    <property type="project" value="InterPro"/>
</dbReference>
<dbReference type="InterPro" id="IPR016181">
    <property type="entry name" value="Acyl_CoA_acyltransferase"/>
</dbReference>
<proteinExistence type="predicted"/>
<evidence type="ECO:0000259" key="1">
    <source>
        <dbReference type="PROSITE" id="PS51186"/>
    </source>
</evidence>
<dbReference type="CDD" id="cd04301">
    <property type="entry name" value="NAT_SF"/>
    <property type="match status" value="1"/>
</dbReference>
<dbReference type="InterPro" id="IPR024035">
    <property type="entry name" value="MSMEG_0567_GNAT"/>
</dbReference>
<dbReference type="EMBL" id="CAFBLS010000273">
    <property type="protein sequence ID" value="CAB4885505.1"/>
    <property type="molecule type" value="Genomic_DNA"/>
</dbReference>
<evidence type="ECO:0000313" key="2">
    <source>
        <dbReference type="EMBL" id="CAB4885505.1"/>
    </source>
</evidence>
<protein>
    <submittedName>
        <fullName evidence="2">Unannotated protein</fullName>
    </submittedName>
</protein>
<sequence>MSAAPGRPRIQATVRTAQTLAERDGHFAVRQAVFVNDQRLFRESDRDEIDDDPGTIHLVADAGGLVVGAVRIYPLGATNRWQGDRLAVLPDYRASRVGVDLVQLAVRTAARHGGLVMEAHVQVANVPFFESLGWQVQGPTEIYVAALHQPMVCDLTGPGR</sequence>
<organism evidence="2">
    <name type="scientific">freshwater metagenome</name>
    <dbReference type="NCBI Taxonomy" id="449393"/>
    <lineage>
        <taxon>unclassified sequences</taxon>
        <taxon>metagenomes</taxon>
        <taxon>ecological metagenomes</taxon>
    </lineage>
</organism>
<feature type="domain" description="N-acetyltransferase" evidence="1">
    <location>
        <begin position="12"/>
        <end position="156"/>
    </location>
</feature>
<dbReference type="AlphaFoldDB" id="A0A6J7EWN7"/>
<gene>
    <name evidence="2" type="ORF">UFOPK3402_01765</name>
</gene>
<accession>A0A6J7EWN7</accession>
<dbReference type="InterPro" id="IPR000182">
    <property type="entry name" value="GNAT_dom"/>
</dbReference>